<reference evidence="3" key="1">
    <citation type="submission" date="2019-02" db="EMBL/GenBank/DDBJ databases">
        <title>Draft genome sequence of Planktothrix agardhii NIES-905.</title>
        <authorList>
            <person name="Yamaguchi H."/>
            <person name="Suzuki S."/>
            <person name="Kawachi M."/>
        </authorList>
    </citation>
    <scope>NUCLEOTIDE SEQUENCE [LARGE SCALE GENOMIC DNA]</scope>
    <source>
        <strain evidence="3">CCAP 1459/11A</strain>
    </source>
</reference>
<dbReference type="InterPro" id="IPR004363">
    <property type="entry name" value="Methylgl_synth"/>
</dbReference>
<organism evidence="2 3">
    <name type="scientific">Planktothrix agardhii CCAP 1459/11A</name>
    <dbReference type="NCBI Taxonomy" id="282420"/>
    <lineage>
        <taxon>Bacteria</taxon>
        <taxon>Bacillati</taxon>
        <taxon>Cyanobacteriota</taxon>
        <taxon>Cyanophyceae</taxon>
        <taxon>Oscillatoriophycideae</taxon>
        <taxon>Oscillatoriales</taxon>
        <taxon>Microcoleaceae</taxon>
        <taxon>Planktothrix</taxon>
    </lineage>
</organism>
<dbReference type="GO" id="GO:0008929">
    <property type="term" value="F:methylglyoxal synthase activity"/>
    <property type="evidence" value="ECO:0007669"/>
    <property type="project" value="InterPro"/>
</dbReference>
<accession>A0A4V0XUU0</accession>
<protein>
    <recommendedName>
        <fullName evidence="1">DAGKc domain-containing protein</fullName>
    </recommendedName>
</protein>
<dbReference type="GO" id="GO:0005829">
    <property type="term" value="C:cytosol"/>
    <property type="evidence" value="ECO:0007669"/>
    <property type="project" value="TreeGrafter"/>
</dbReference>
<name>A0A4V0XUU0_PLAAG</name>
<dbReference type="Gene3D" id="3.40.50.10330">
    <property type="entry name" value="Probable inorganic polyphosphate/atp-NAD kinase, domain 1"/>
    <property type="match status" value="1"/>
</dbReference>
<dbReference type="SUPFAM" id="SSF111331">
    <property type="entry name" value="NAD kinase/diacylglycerol kinase-like"/>
    <property type="match status" value="1"/>
</dbReference>
<evidence type="ECO:0000313" key="3">
    <source>
        <dbReference type="Proteomes" id="UP000299794"/>
    </source>
</evidence>
<dbReference type="RefSeq" id="WP_043937986.1">
    <property type="nucleotide sequence ID" value="NZ_BJCD01000051.1"/>
</dbReference>
<feature type="domain" description="DAGKc" evidence="1">
    <location>
        <begin position="123"/>
        <end position="252"/>
    </location>
</feature>
<dbReference type="GO" id="GO:0005524">
    <property type="term" value="F:ATP binding"/>
    <property type="evidence" value="ECO:0007669"/>
    <property type="project" value="InterPro"/>
</dbReference>
<dbReference type="InterPro" id="IPR001206">
    <property type="entry name" value="Diacylglycerol_kinase_cat_dom"/>
</dbReference>
<dbReference type="InterPro" id="IPR016064">
    <property type="entry name" value="NAD/diacylglycerol_kinase_sf"/>
</dbReference>
<comment type="caution">
    <text evidence="2">The sequence shown here is derived from an EMBL/GenBank/DDBJ whole genome shotgun (WGS) entry which is preliminary data.</text>
</comment>
<dbReference type="PANTHER" id="PTHR30492:SF0">
    <property type="entry name" value="METHYLGLYOXAL SYNTHASE"/>
    <property type="match status" value="1"/>
</dbReference>
<dbReference type="Gene3D" id="2.60.200.40">
    <property type="match status" value="1"/>
</dbReference>
<proteinExistence type="predicted"/>
<dbReference type="AlphaFoldDB" id="A0A4V0XUU0"/>
<dbReference type="SUPFAM" id="SSF52335">
    <property type="entry name" value="Methylglyoxal synthase-like"/>
    <property type="match status" value="1"/>
</dbReference>
<dbReference type="PANTHER" id="PTHR30492">
    <property type="entry name" value="METHYLGLYOXAL SYNTHASE"/>
    <property type="match status" value="1"/>
</dbReference>
<dbReference type="Gene3D" id="3.40.50.1380">
    <property type="entry name" value="Methylglyoxal synthase-like domain"/>
    <property type="match status" value="1"/>
</dbReference>
<dbReference type="NCBIfam" id="TIGR00147">
    <property type="entry name" value="YegS/Rv2252/BmrU family lipid kinase"/>
    <property type="match status" value="1"/>
</dbReference>
<dbReference type="Pfam" id="PF00781">
    <property type="entry name" value="DAGK_cat"/>
    <property type="match status" value="1"/>
</dbReference>
<dbReference type="EMBL" id="BJCD01000051">
    <property type="protein sequence ID" value="GDZ95009.1"/>
    <property type="molecule type" value="Genomic_DNA"/>
</dbReference>
<dbReference type="InterPro" id="IPR005218">
    <property type="entry name" value="Diacylglycerol/lipid_kinase"/>
</dbReference>
<dbReference type="NCBIfam" id="NF002033">
    <property type="entry name" value="PRK00861.1"/>
    <property type="match status" value="1"/>
</dbReference>
<gene>
    <name evidence="2" type="ORF">PA905_31900</name>
</gene>
<dbReference type="GO" id="GO:0016301">
    <property type="term" value="F:kinase activity"/>
    <property type="evidence" value="ECO:0007669"/>
    <property type="project" value="InterPro"/>
</dbReference>
<dbReference type="InterPro" id="IPR045540">
    <property type="entry name" value="YegS/DAGK_C"/>
</dbReference>
<evidence type="ECO:0000313" key="2">
    <source>
        <dbReference type="EMBL" id="GDZ95009.1"/>
    </source>
</evidence>
<dbReference type="GO" id="GO:0019242">
    <property type="term" value="P:methylglyoxal biosynthetic process"/>
    <property type="evidence" value="ECO:0007669"/>
    <property type="project" value="InterPro"/>
</dbReference>
<dbReference type="InterPro" id="IPR017438">
    <property type="entry name" value="ATP-NAD_kinase_N"/>
</dbReference>
<dbReference type="SMART" id="SM00046">
    <property type="entry name" value="DAGKc"/>
    <property type="match status" value="1"/>
</dbReference>
<dbReference type="GO" id="GO:0008654">
    <property type="term" value="P:phospholipid biosynthetic process"/>
    <property type="evidence" value="ECO:0007669"/>
    <property type="project" value="InterPro"/>
</dbReference>
<dbReference type="InterPro" id="IPR036914">
    <property type="entry name" value="MGS-like_dom_sf"/>
</dbReference>
<dbReference type="Proteomes" id="UP000299794">
    <property type="component" value="Unassembled WGS sequence"/>
</dbReference>
<sequence length="448" mass="48199">MSGTIFLLADETQQETLVDFVTQHANVLSHYHLAGLDSIATALTQQTWLKVETVLPLRQGGDMVIASKITAREEIVAVIYLVESTQTHLYEFPLLNLLRVCNIYNIPIATNIGTAEAIVVQLRRTRSAHLIFNPVAGVGNANQDLLLIRQLLEPYFHLKVCLTTRENDPTQLAQDAIAENVDLVIASGGDGTVSAVAGAVINTNIPLGIIPRGTANAFSVALGIPTNIQGACEVIIAGLTRTVDMAYCNSLPMILLAGIGFEAETVNKADRDAKKRWGPLAYIMAGWQQLKEQKDFETTIEINGEINQVEAAAITIANVAPPTSVLAQGLGQIVPDDGLLEVLIYTSPANKMQAVAGMMGLLGAGLLKVEIQRDNLIAFRTQRIRISTNPPQKVVVDGEIIGTTPIEVECVPRGLIIMTPAFSSLPMVESIEAIDVVKVDQIGNSLTD</sequence>
<dbReference type="Pfam" id="PF19279">
    <property type="entry name" value="YegS_C"/>
    <property type="match status" value="1"/>
</dbReference>
<dbReference type="PROSITE" id="PS50146">
    <property type="entry name" value="DAGK"/>
    <property type="match status" value="1"/>
</dbReference>
<evidence type="ECO:0000259" key="1">
    <source>
        <dbReference type="PROSITE" id="PS50146"/>
    </source>
</evidence>